<sequence>MEFTASATNEVHFISESQARDEFATDGDRVEVVFRVSCIILLRECLKEMGRADLPSGRPLLS</sequence>
<evidence type="ECO:0000313" key="1">
    <source>
        <dbReference type="EMBL" id="KAH3740097.1"/>
    </source>
</evidence>
<dbReference type="Proteomes" id="UP000828390">
    <property type="component" value="Unassembled WGS sequence"/>
</dbReference>
<evidence type="ECO:0000313" key="2">
    <source>
        <dbReference type="Proteomes" id="UP000828390"/>
    </source>
</evidence>
<reference evidence="1" key="2">
    <citation type="submission" date="2020-11" db="EMBL/GenBank/DDBJ databases">
        <authorList>
            <person name="McCartney M.A."/>
            <person name="Auch B."/>
            <person name="Kono T."/>
            <person name="Mallez S."/>
            <person name="Becker A."/>
            <person name="Gohl D.M."/>
            <person name="Silverstein K.A.T."/>
            <person name="Koren S."/>
            <person name="Bechman K.B."/>
            <person name="Herman A."/>
            <person name="Abrahante J.E."/>
            <person name="Garbe J."/>
        </authorList>
    </citation>
    <scope>NUCLEOTIDE SEQUENCE</scope>
    <source>
        <strain evidence="1">Duluth1</strain>
        <tissue evidence="1">Whole animal</tissue>
    </source>
</reference>
<comment type="caution">
    <text evidence="1">The sequence shown here is derived from an EMBL/GenBank/DDBJ whole genome shotgun (WGS) entry which is preliminary data.</text>
</comment>
<name>A0A9D4D8J0_DREPO</name>
<dbReference type="EMBL" id="JAIWYP010000011">
    <property type="protein sequence ID" value="KAH3740097.1"/>
    <property type="molecule type" value="Genomic_DNA"/>
</dbReference>
<organism evidence="1 2">
    <name type="scientific">Dreissena polymorpha</name>
    <name type="common">Zebra mussel</name>
    <name type="synonym">Mytilus polymorpha</name>
    <dbReference type="NCBI Taxonomy" id="45954"/>
    <lineage>
        <taxon>Eukaryota</taxon>
        <taxon>Metazoa</taxon>
        <taxon>Spiralia</taxon>
        <taxon>Lophotrochozoa</taxon>
        <taxon>Mollusca</taxon>
        <taxon>Bivalvia</taxon>
        <taxon>Autobranchia</taxon>
        <taxon>Heteroconchia</taxon>
        <taxon>Euheterodonta</taxon>
        <taxon>Imparidentia</taxon>
        <taxon>Neoheterodontei</taxon>
        <taxon>Myida</taxon>
        <taxon>Dreissenoidea</taxon>
        <taxon>Dreissenidae</taxon>
        <taxon>Dreissena</taxon>
    </lineage>
</organism>
<gene>
    <name evidence="1" type="ORF">DPMN_046792</name>
</gene>
<accession>A0A9D4D8J0</accession>
<keyword evidence="2" id="KW-1185">Reference proteome</keyword>
<protein>
    <submittedName>
        <fullName evidence="1">Uncharacterized protein</fullName>
    </submittedName>
</protein>
<dbReference type="AlphaFoldDB" id="A0A9D4D8J0"/>
<proteinExistence type="predicted"/>
<reference evidence="1" key="1">
    <citation type="journal article" date="2019" name="bioRxiv">
        <title>The Genome of the Zebra Mussel, Dreissena polymorpha: A Resource for Invasive Species Research.</title>
        <authorList>
            <person name="McCartney M.A."/>
            <person name="Auch B."/>
            <person name="Kono T."/>
            <person name="Mallez S."/>
            <person name="Zhang Y."/>
            <person name="Obille A."/>
            <person name="Becker A."/>
            <person name="Abrahante J.E."/>
            <person name="Garbe J."/>
            <person name="Badalamenti J.P."/>
            <person name="Herman A."/>
            <person name="Mangelson H."/>
            <person name="Liachko I."/>
            <person name="Sullivan S."/>
            <person name="Sone E.D."/>
            <person name="Koren S."/>
            <person name="Silverstein K.A.T."/>
            <person name="Beckman K.B."/>
            <person name="Gohl D.M."/>
        </authorList>
    </citation>
    <scope>NUCLEOTIDE SEQUENCE</scope>
    <source>
        <strain evidence="1">Duluth1</strain>
        <tissue evidence="1">Whole animal</tissue>
    </source>
</reference>